<feature type="domain" description="Histidine kinase" evidence="15">
    <location>
        <begin position="253"/>
        <end position="457"/>
    </location>
</feature>
<keyword evidence="10" id="KW-0067">ATP-binding</keyword>
<dbReference type="SMART" id="SM00388">
    <property type="entry name" value="HisKA"/>
    <property type="match status" value="1"/>
</dbReference>
<keyword evidence="12" id="KW-0902">Two-component regulatory system</keyword>
<dbReference type="PRINTS" id="PR00344">
    <property type="entry name" value="BCTRLSENSOR"/>
</dbReference>
<organism evidence="16 17">
    <name type="scientific">Cohnella faecalis</name>
    <dbReference type="NCBI Taxonomy" id="2315694"/>
    <lineage>
        <taxon>Bacteria</taxon>
        <taxon>Bacillati</taxon>
        <taxon>Bacillota</taxon>
        <taxon>Bacilli</taxon>
        <taxon>Bacillales</taxon>
        <taxon>Paenibacillaceae</taxon>
        <taxon>Cohnella</taxon>
    </lineage>
</organism>
<name>A0A398CKZ4_9BACL</name>
<dbReference type="EC" id="2.7.13.3" evidence="3"/>
<dbReference type="CDD" id="cd00082">
    <property type="entry name" value="HisKA"/>
    <property type="match status" value="1"/>
</dbReference>
<dbReference type="Pfam" id="PF07694">
    <property type="entry name" value="5TM-5TMR_LYT"/>
    <property type="match status" value="1"/>
</dbReference>
<keyword evidence="17" id="KW-1185">Reference proteome</keyword>
<gene>
    <name evidence="16" type="ORF">D3H35_14050</name>
</gene>
<keyword evidence="11 14" id="KW-1133">Transmembrane helix</keyword>
<evidence type="ECO:0000256" key="4">
    <source>
        <dbReference type="ARBA" id="ARBA00022475"/>
    </source>
</evidence>
<dbReference type="Pfam" id="PF02518">
    <property type="entry name" value="HATPase_c"/>
    <property type="match status" value="1"/>
</dbReference>
<keyword evidence="9 16" id="KW-0418">Kinase</keyword>
<evidence type="ECO:0000256" key="12">
    <source>
        <dbReference type="ARBA" id="ARBA00023012"/>
    </source>
</evidence>
<feature type="transmembrane region" description="Helical" evidence="14">
    <location>
        <begin position="70"/>
        <end position="92"/>
    </location>
</feature>
<evidence type="ECO:0000256" key="10">
    <source>
        <dbReference type="ARBA" id="ARBA00022840"/>
    </source>
</evidence>
<feature type="transmembrane region" description="Helical" evidence="14">
    <location>
        <begin position="169"/>
        <end position="188"/>
    </location>
</feature>
<sequence length="464" mass="51252">MIVILEHFSSLGKGYIAYCVVLYHRELLSGLSAVLEERILLLLLENLLLHLLIVVAPNLVFVSFQDRLKYGHAPILFGLIQGGAAVCSVVFSMEADEAYWNLHIVPLVISFLYAGPLAGCIVFVCAFAAQLSMGEFDRFGMALLDLLAAAIPAKLGPGFASMHPRRRRMMFGLSITLPLLFPFMFHYLYIQFNENTGIFEKFEGLESLLFGFIYLLGIWVAGKLNETMLERKRSKLEHLRAEKLDTLGELAASIAHEVRNPLTVVKGFLQLMQRKDQDKAQAYLPIALDELERAETVIGNYLSFSKPHLKKMEPFCLSTQLSEVHALLLPLAGDRGVCFTFEAENGVTVTGDSAQLRQAIVHIVKNAIEATPTDGNVWVAMRSEGGEAVVEVKDSGVGMTEEQLERIGTLFYSTKVKGTGLGMTVAWRIIRQMGGDLVYRSRPNIGTEVTITLPAGKAAKSAKP</sequence>
<keyword evidence="5" id="KW-0597">Phosphoprotein</keyword>
<evidence type="ECO:0000256" key="9">
    <source>
        <dbReference type="ARBA" id="ARBA00022777"/>
    </source>
</evidence>
<evidence type="ECO:0000256" key="6">
    <source>
        <dbReference type="ARBA" id="ARBA00022679"/>
    </source>
</evidence>
<evidence type="ECO:0000313" key="16">
    <source>
        <dbReference type="EMBL" id="RIE01899.1"/>
    </source>
</evidence>
<dbReference type="InterPro" id="IPR036097">
    <property type="entry name" value="HisK_dim/P_sf"/>
</dbReference>
<evidence type="ECO:0000259" key="15">
    <source>
        <dbReference type="PROSITE" id="PS50109"/>
    </source>
</evidence>
<dbReference type="PROSITE" id="PS50109">
    <property type="entry name" value="HIS_KIN"/>
    <property type="match status" value="1"/>
</dbReference>
<feature type="transmembrane region" description="Helical" evidence="14">
    <location>
        <begin position="104"/>
        <end position="133"/>
    </location>
</feature>
<evidence type="ECO:0000256" key="7">
    <source>
        <dbReference type="ARBA" id="ARBA00022692"/>
    </source>
</evidence>
<evidence type="ECO:0000256" key="2">
    <source>
        <dbReference type="ARBA" id="ARBA00004651"/>
    </source>
</evidence>
<comment type="catalytic activity">
    <reaction evidence="1">
        <text>ATP + protein L-histidine = ADP + protein N-phospho-L-histidine.</text>
        <dbReference type="EC" id="2.7.13.3"/>
    </reaction>
</comment>
<dbReference type="GO" id="GO:0005524">
    <property type="term" value="F:ATP binding"/>
    <property type="evidence" value="ECO:0007669"/>
    <property type="project" value="UniProtKB-KW"/>
</dbReference>
<dbReference type="Gene3D" id="3.30.565.10">
    <property type="entry name" value="Histidine kinase-like ATPase, C-terminal domain"/>
    <property type="match status" value="1"/>
</dbReference>
<dbReference type="Pfam" id="PF00512">
    <property type="entry name" value="HisKA"/>
    <property type="match status" value="1"/>
</dbReference>
<evidence type="ECO:0000256" key="5">
    <source>
        <dbReference type="ARBA" id="ARBA00022553"/>
    </source>
</evidence>
<evidence type="ECO:0000256" key="11">
    <source>
        <dbReference type="ARBA" id="ARBA00022989"/>
    </source>
</evidence>
<feature type="transmembrane region" description="Helical" evidence="14">
    <location>
        <begin position="208"/>
        <end position="225"/>
    </location>
</feature>
<dbReference type="EMBL" id="QXJM01000039">
    <property type="protein sequence ID" value="RIE01899.1"/>
    <property type="molecule type" value="Genomic_DNA"/>
</dbReference>
<dbReference type="InterPro" id="IPR005467">
    <property type="entry name" value="His_kinase_dom"/>
</dbReference>
<dbReference type="GO" id="GO:0071555">
    <property type="term" value="P:cell wall organization"/>
    <property type="evidence" value="ECO:0007669"/>
    <property type="project" value="InterPro"/>
</dbReference>
<dbReference type="SUPFAM" id="SSF47384">
    <property type="entry name" value="Homodimeric domain of signal transducing histidine kinase"/>
    <property type="match status" value="1"/>
</dbReference>
<dbReference type="Gene3D" id="1.10.287.130">
    <property type="match status" value="1"/>
</dbReference>
<proteinExistence type="predicted"/>
<dbReference type="SUPFAM" id="SSF55874">
    <property type="entry name" value="ATPase domain of HSP90 chaperone/DNA topoisomerase II/histidine kinase"/>
    <property type="match status" value="1"/>
</dbReference>
<evidence type="ECO:0000256" key="3">
    <source>
        <dbReference type="ARBA" id="ARBA00012438"/>
    </source>
</evidence>
<keyword evidence="4" id="KW-1003">Cell membrane</keyword>
<feature type="transmembrane region" description="Helical" evidence="14">
    <location>
        <begin position="47"/>
        <end position="64"/>
    </location>
</feature>
<dbReference type="PANTHER" id="PTHR43065:SF46">
    <property type="entry name" value="C4-DICARBOXYLATE TRANSPORT SENSOR PROTEIN DCTB"/>
    <property type="match status" value="1"/>
</dbReference>
<reference evidence="16 17" key="1">
    <citation type="submission" date="2018-09" db="EMBL/GenBank/DDBJ databases">
        <title>Cohnella cavernae sp. nov., isolated from a karst cave.</title>
        <authorList>
            <person name="Zhu H."/>
        </authorList>
    </citation>
    <scope>NUCLEOTIDE SEQUENCE [LARGE SCALE GENOMIC DNA]</scope>
    <source>
        <strain evidence="16 17">K2E09-144</strain>
    </source>
</reference>
<evidence type="ECO:0000256" key="1">
    <source>
        <dbReference type="ARBA" id="ARBA00000085"/>
    </source>
</evidence>
<dbReference type="SMART" id="SM00387">
    <property type="entry name" value="HATPase_c"/>
    <property type="match status" value="1"/>
</dbReference>
<comment type="caution">
    <text evidence="16">The sequence shown here is derived from an EMBL/GenBank/DDBJ whole genome shotgun (WGS) entry which is preliminary data.</text>
</comment>
<accession>A0A398CKZ4</accession>
<evidence type="ECO:0000313" key="17">
    <source>
        <dbReference type="Proteomes" id="UP000266340"/>
    </source>
</evidence>
<dbReference type="InterPro" id="IPR003594">
    <property type="entry name" value="HATPase_dom"/>
</dbReference>
<evidence type="ECO:0000256" key="8">
    <source>
        <dbReference type="ARBA" id="ARBA00022741"/>
    </source>
</evidence>
<protein>
    <recommendedName>
        <fullName evidence="3">histidine kinase</fullName>
        <ecNumber evidence="3">2.7.13.3</ecNumber>
    </recommendedName>
</protein>
<dbReference type="GO" id="GO:0005886">
    <property type="term" value="C:plasma membrane"/>
    <property type="evidence" value="ECO:0007669"/>
    <property type="project" value="UniProtKB-SubCell"/>
</dbReference>
<dbReference type="InterPro" id="IPR004358">
    <property type="entry name" value="Sig_transdc_His_kin-like_C"/>
</dbReference>
<evidence type="ECO:0000256" key="14">
    <source>
        <dbReference type="SAM" id="Phobius"/>
    </source>
</evidence>
<dbReference type="AlphaFoldDB" id="A0A398CKZ4"/>
<dbReference type="GO" id="GO:0000155">
    <property type="term" value="F:phosphorelay sensor kinase activity"/>
    <property type="evidence" value="ECO:0007669"/>
    <property type="project" value="InterPro"/>
</dbReference>
<keyword evidence="7 14" id="KW-0812">Transmembrane</keyword>
<dbReference type="PANTHER" id="PTHR43065">
    <property type="entry name" value="SENSOR HISTIDINE KINASE"/>
    <property type="match status" value="1"/>
</dbReference>
<keyword evidence="8" id="KW-0547">Nucleotide-binding</keyword>
<evidence type="ECO:0000256" key="13">
    <source>
        <dbReference type="ARBA" id="ARBA00023136"/>
    </source>
</evidence>
<keyword evidence="13 14" id="KW-0472">Membrane</keyword>
<dbReference type="Proteomes" id="UP000266340">
    <property type="component" value="Unassembled WGS sequence"/>
</dbReference>
<keyword evidence="6" id="KW-0808">Transferase</keyword>
<dbReference type="InterPro" id="IPR036890">
    <property type="entry name" value="HATPase_C_sf"/>
</dbReference>
<dbReference type="InterPro" id="IPR003661">
    <property type="entry name" value="HisK_dim/P_dom"/>
</dbReference>
<comment type="subcellular location">
    <subcellularLocation>
        <location evidence="2">Cell membrane</location>
        <topology evidence="2">Multi-pass membrane protein</topology>
    </subcellularLocation>
</comment>
<dbReference type="InterPro" id="IPR011620">
    <property type="entry name" value="Sig_transdc_His_kinase_LytS_TM"/>
</dbReference>